<dbReference type="PROSITE" id="PS50977">
    <property type="entry name" value="HTH_TETR_2"/>
    <property type="match status" value="1"/>
</dbReference>
<evidence type="ECO:0000256" key="2">
    <source>
        <dbReference type="ARBA" id="ARBA00023125"/>
    </source>
</evidence>
<name>A0ABY5TNQ1_9GAMM</name>
<dbReference type="EMBL" id="CP103416">
    <property type="protein sequence ID" value="UVW35472.1"/>
    <property type="molecule type" value="Genomic_DNA"/>
</dbReference>
<dbReference type="InterPro" id="IPR050109">
    <property type="entry name" value="HTH-type_TetR-like_transc_reg"/>
</dbReference>
<evidence type="ECO:0000313" key="7">
    <source>
        <dbReference type="Proteomes" id="UP001059934"/>
    </source>
</evidence>
<keyword evidence="1" id="KW-0805">Transcription regulation</keyword>
<dbReference type="InterPro" id="IPR009057">
    <property type="entry name" value="Homeodomain-like_sf"/>
</dbReference>
<dbReference type="Proteomes" id="UP001059934">
    <property type="component" value="Chromosome"/>
</dbReference>
<proteinExistence type="predicted"/>
<dbReference type="Pfam" id="PF00440">
    <property type="entry name" value="TetR_N"/>
    <property type="match status" value="1"/>
</dbReference>
<protein>
    <submittedName>
        <fullName evidence="6">TetR/AcrR family transcriptional regulator</fullName>
    </submittedName>
</protein>
<dbReference type="InterPro" id="IPR036271">
    <property type="entry name" value="Tet_transcr_reg_TetR-rel_C_sf"/>
</dbReference>
<keyword evidence="2 4" id="KW-0238">DNA-binding</keyword>
<organism evidence="6 7">
    <name type="scientific">SAR92 clade bacterium H455</name>
    <dbReference type="NCBI Taxonomy" id="2974818"/>
    <lineage>
        <taxon>Bacteria</taxon>
        <taxon>Pseudomonadati</taxon>
        <taxon>Pseudomonadota</taxon>
        <taxon>Gammaproteobacteria</taxon>
        <taxon>Cellvibrionales</taxon>
        <taxon>Porticoccaceae</taxon>
        <taxon>SAR92 clade</taxon>
    </lineage>
</organism>
<dbReference type="SUPFAM" id="SSF46689">
    <property type="entry name" value="Homeodomain-like"/>
    <property type="match status" value="1"/>
</dbReference>
<keyword evidence="3" id="KW-0804">Transcription</keyword>
<feature type="domain" description="HTH tetR-type" evidence="5">
    <location>
        <begin position="29"/>
        <end position="89"/>
    </location>
</feature>
<keyword evidence="7" id="KW-1185">Reference proteome</keyword>
<accession>A0ABY5TNQ1</accession>
<feature type="DNA-binding region" description="H-T-H motif" evidence="4">
    <location>
        <begin position="52"/>
        <end position="71"/>
    </location>
</feature>
<evidence type="ECO:0000313" key="6">
    <source>
        <dbReference type="EMBL" id="UVW35472.1"/>
    </source>
</evidence>
<dbReference type="PANTHER" id="PTHR30055:SF234">
    <property type="entry name" value="HTH-TYPE TRANSCRIPTIONAL REGULATOR BETI"/>
    <property type="match status" value="1"/>
</dbReference>
<dbReference type="PRINTS" id="PR00455">
    <property type="entry name" value="HTHTETR"/>
</dbReference>
<gene>
    <name evidence="6" type="ORF">NYF23_02395</name>
</gene>
<evidence type="ECO:0000259" key="5">
    <source>
        <dbReference type="PROSITE" id="PS50977"/>
    </source>
</evidence>
<dbReference type="InterPro" id="IPR001647">
    <property type="entry name" value="HTH_TetR"/>
</dbReference>
<sequence>MISPKTSNLKVPQHRAPRVRKRRIQERTEVARASIIAAATPMFAEQGFDAISVRDIEIAAEVKRGMLSYHFESKDSLWMVVADEMFADLVRELDLRLVILKDLPKRESVALLIRFHVRYYSEHPVLSRFVSQEARQDTWRTKYLVTKHKHPSLSLLAKHITESLDLSEREFAHWYYIMVSASATIFSFEPECKLLFGFSSYDEGVVEQHAAMMVNMLLGKSEDK</sequence>
<dbReference type="Gene3D" id="1.10.357.10">
    <property type="entry name" value="Tetracycline Repressor, domain 2"/>
    <property type="match status" value="1"/>
</dbReference>
<evidence type="ECO:0000256" key="4">
    <source>
        <dbReference type="PROSITE-ProRule" id="PRU00335"/>
    </source>
</evidence>
<evidence type="ECO:0000256" key="3">
    <source>
        <dbReference type="ARBA" id="ARBA00023163"/>
    </source>
</evidence>
<evidence type="ECO:0000256" key="1">
    <source>
        <dbReference type="ARBA" id="ARBA00023015"/>
    </source>
</evidence>
<dbReference type="PANTHER" id="PTHR30055">
    <property type="entry name" value="HTH-TYPE TRANSCRIPTIONAL REGULATOR RUTR"/>
    <property type="match status" value="1"/>
</dbReference>
<reference evidence="6" key="1">
    <citation type="submission" date="2022-08" db="EMBL/GenBank/DDBJ databases">
        <title>Catabolic pathway analysis in culturable SAR92 clade bacteria reveals their overlooked roles in DMSP degradation in coastal seas.</title>
        <authorList>
            <person name="He X."/>
            <person name="Zhang X."/>
            <person name="Zhang Y."/>
        </authorList>
    </citation>
    <scope>NUCLEOTIDE SEQUENCE</scope>
    <source>
        <strain evidence="6">H455</strain>
    </source>
</reference>
<dbReference type="SUPFAM" id="SSF48498">
    <property type="entry name" value="Tetracyclin repressor-like, C-terminal domain"/>
    <property type="match status" value="1"/>
</dbReference>